<evidence type="ECO:0000256" key="1">
    <source>
        <dbReference type="ARBA" id="ARBA00004141"/>
    </source>
</evidence>
<feature type="transmembrane region" description="Helical" evidence="8">
    <location>
        <begin position="119"/>
        <end position="137"/>
    </location>
</feature>
<dbReference type="GO" id="GO:0005886">
    <property type="term" value="C:plasma membrane"/>
    <property type="evidence" value="ECO:0007669"/>
    <property type="project" value="TreeGrafter"/>
</dbReference>
<dbReference type="AlphaFoldDB" id="A0AB39HVH8"/>
<feature type="transmembrane region" description="Helical" evidence="8">
    <location>
        <begin position="268"/>
        <end position="288"/>
    </location>
</feature>
<protein>
    <submittedName>
        <fullName evidence="9">Sodium:solute symporter</fullName>
    </submittedName>
</protein>
<name>A0AB39HVH8_9BACI</name>
<feature type="transmembrane region" description="Helical" evidence="8">
    <location>
        <begin position="226"/>
        <end position="247"/>
    </location>
</feature>
<feature type="transmembrane region" description="Helical" evidence="8">
    <location>
        <begin position="6"/>
        <end position="25"/>
    </location>
</feature>
<keyword evidence="6 8" id="KW-0472">Membrane</keyword>
<dbReference type="CDD" id="cd10322">
    <property type="entry name" value="SLC5sbd"/>
    <property type="match status" value="1"/>
</dbReference>
<feature type="transmembrane region" description="Helical" evidence="8">
    <location>
        <begin position="360"/>
        <end position="379"/>
    </location>
</feature>
<feature type="transmembrane region" description="Helical" evidence="8">
    <location>
        <begin position="88"/>
        <end position="107"/>
    </location>
</feature>
<evidence type="ECO:0000256" key="2">
    <source>
        <dbReference type="ARBA" id="ARBA00006434"/>
    </source>
</evidence>
<feature type="transmembrane region" description="Helical" evidence="8">
    <location>
        <begin position="385"/>
        <end position="407"/>
    </location>
</feature>
<dbReference type="PANTHER" id="PTHR48086:SF7">
    <property type="entry name" value="SODIUM-SOLUTE SYMPORTER-RELATED"/>
    <property type="match status" value="1"/>
</dbReference>
<evidence type="ECO:0000256" key="3">
    <source>
        <dbReference type="ARBA" id="ARBA00022448"/>
    </source>
</evidence>
<dbReference type="Pfam" id="PF00474">
    <property type="entry name" value="SSF"/>
    <property type="match status" value="1"/>
</dbReference>
<dbReference type="EMBL" id="CP162599">
    <property type="protein sequence ID" value="XDK33981.1"/>
    <property type="molecule type" value="Genomic_DNA"/>
</dbReference>
<feature type="transmembrane region" description="Helical" evidence="8">
    <location>
        <begin position="186"/>
        <end position="206"/>
    </location>
</feature>
<sequence length="479" mass="51526">MSLLTLTWISTIVLSIFFICMSLAFRKKASTSFTNFAIAGGTLPFILLLFTDIATIMGVGNFVGHSSKGYEIGLANIPFVIGEQGAKIIFALVFAGFAAKFAYKTLAELMNDLLLRDKIARALVGLLTASIMIAWVGGQAKGMGALFSVFTGTDPTLMIVVFSGVFILYTMIGGMYSVVWTDLIQGSLLIAIAIWIYVKIFAKVNFSYSELKTRLADVGAGHLAEMTLSFGEVFTLFLTGTLGVLAAQVYWQRCFAAKKPKDASRAMFYSGIAAIILTCLATISGLVVKVTNPNLDPGQAISWLILEEMTQFVALGFFILIYLAAISSASSLLHSASVVITNDLIIPNTKARTDDFYIKFTRWCILLVGIVAVGAAVWSESIIDLFSLAYTMAGGGVIPVLIIGLLWKRKKQEAFNMGTQNSGVSVWGGRIGLVSGAAASLAFGILWGVLISSILTIILSLLIPTNRKPDLNEESITQP</sequence>
<evidence type="ECO:0000256" key="7">
    <source>
        <dbReference type="RuleBase" id="RU362091"/>
    </source>
</evidence>
<keyword evidence="5 8" id="KW-1133">Transmembrane helix</keyword>
<dbReference type="RefSeq" id="WP_368654659.1">
    <property type="nucleotide sequence ID" value="NZ_CP162599.1"/>
</dbReference>
<organism evidence="9">
    <name type="scientific">Ornithinibacillus sp. 4-3</name>
    <dbReference type="NCBI Taxonomy" id="3231488"/>
    <lineage>
        <taxon>Bacteria</taxon>
        <taxon>Bacillati</taxon>
        <taxon>Bacillota</taxon>
        <taxon>Bacilli</taxon>
        <taxon>Bacillales</taxon>
        <taxon>Bacillaceae</taxon>
        <taxon>Ornithinibacillus</taxon>
    </lineage>
</organism>
<proteinExistence type="inferred from homology"/>
<evidence type="ECO:0000256" key="8">
    <source>
        <dbReference type="SAM" id="Phobius"/>
    </source>
</evidence>
<dbReference type="GO" id="GO:0022857">
    <property type="term" value="F:transmembrane transporter activity"/>
    <property type="evidence" value="ECO:0007669"/>
    <property type="project" value="InterPro"/>
</dbReference>
<keyword evidence="3" id="KW-0813">Transport</keyword>
<accession>A0AB39HVH8</accession>
<gene>
    <name evidence="9" type="ORF">AB4Y30_06420</name>
</gene>
<feature type="transmembrane region" description="Helical" evidence="8">
    <location>
        <begin position="300"/>
        <end position="325"/>
    </location>
</feature>
<comment type="similarity">
    <text evidence="2 7">Belongs to the sodium:solute symporter (SSF) (TC 2.A.21) family.</text>
</comment>
<dbReference type="InterPro" id="IPR038377">
    <property type="entry name" value="Na/Glc_symporter_sf"/>
</dbReference>
<dbReference type="Gene3D" id="1.20.1730.10">
    <property type="entry name" value="Sodium/glucose cotransporter"/>
    <property type="match status" value="1"/>
</dbReference>
<keyword evidence="4 8" id="KW-0812">Transmembrane</keyword>
<comment type="subcellular location">
    <subcellularLocation>
        <location evidence="1">Membrane</location>
        <topology evidence="1">Multi-pass membrane protein</topology>
    </subcellularLocation>
</comment>
<dbReference type="PROSITE" id="PS50283">
    <property type="entry name" value="NA_SOLUT_SYMP_3"/>
    <property type="match status" value="1"/>
</dbReference>
<dbReference type="InterPro" id="IPR001734">
    <property type="entry name" value="Na/solute_symporter"/>
</dbReference>
<evidence type="ECO:0000256" key="5">
    <source>
        <dbReference type="ARBA" id="ARBA00022989"/>
    </source>
</evidence>
<feature type="transmembrane region" description="Helical" evidence="8">
    <location>
        <begin position="37"/>
        <end position="59"/>
    </location>
</feature>
<dbReference type="PANTHER" id="PTHR48086">
    <property type="entry name" value="SODIUM/PROLINE SYMPORTER-RELATED"/>
    <property type="match status" value="1"/>
</dbReference>
<evidence type="ECO:0000256" key="6">
    <source>
        <dbReference type="ARBA" id="ARBA00023136"/>
    </source>
</evidence>
<evidence type="ECO:0000313" key="9">
    <source>
        <dbReference type="EMBL" id="XDK33981.1"/>
    </source>
</evidence>
<dbReference type="InterPro" id="IPR050277">
    <property type="entry name" value="Sodium:Solute_Symporter"/>
</dbReference>
<reference evidence="9" key="1">
    <citation type="submission" date="2024-07" db="EMBL/GenBank/DDBJ databases">
        <title>Halotolerant mesophilic bacterium Ornithinibacillus sp. 4-3, sp. nov., isolated from soil.</title>
        <authorList>
            <person name="Sidarenka A.V."/>
            <person name="Guliayeva D.E."/>
            <person name="Leanovich S.I."/>
            <person name="Hileuskaya K.S."/>
            <person name="Akhremchuk A.E."/>
            <person name="Sikolenko M.A."/>
            <person name="Valentovich L.N."/>
        </authorList>
    </citation>
    <scope>NUCLEOTIDE SEQUENCE</scope>
    <source>
        <strain evidence="9">4-3</strain>
    </source>
</reference>
<evidence type="ECO:0000256" key="4">
    <source>
        <dbReference type="ARBA" id="ARBA00022692"/>
    </source>
</evidence>
<feature type="transmembrane region" description="Helical" evidence="8">
    <location>
        <begin position="157"/>
        <end position="179"/>
    </location>
</feature>
<feature type="transmembrane region" description="Helical" evidence="8">
    <location>
        <begin position="440"/>
        <end position="463"/>
    </location>
</feature>